<organism evidence="1 2">
    <name type="scientific">Odynerus spinipes</name>
    <dbReference type="NCBI Taxonomy" id="1348599"/>
    <lineage>
        <taxon>Eukaryota</taxon>
        <taxon>Metazoa</taxon>
        <taxon>Ecdysozoa</taxon>
        <taxon>Arthropoda</taxon>
        <taxon>Hexapoda</taxon>
        <taxon>Insecta</taxon>
        <taxon>Pterygota</taxon>
        <taxon>Neoptera</taxon>
        <taxon>Endopterygota</taxon>
        <taxon>Hymenoptera</taxon>
        <taxon>Apocrita</taxon>
        <taxon>Aculeata</taxon>
        <taxon>Vespoidea</taxon>
        <taxon>Vespidae</taxon>
        <taxon>Eumeninae</taxon>
        <taxon>Odynerus</taxon>
    </lineage>
</organism>
<dbReference type="EMBL" id="JAIFRP010000038">
    <property type="protein sequence ID" value="KAK2581892.1"/>
    <property type="molecule type" value="Genomic_DNA"/>
</dbReference>
<gene>
    <name evidence="1" type="ORF">KPH14_002352</name>
</gene>
<sequence>MNSNFKNGRVVKYRTEFRFQFIVRSSKKEDPTLCHCHGPQTVCYPGRRQVMKLMSDLANSRTVHENFRRVTSLSFAKRRRQDRCRSAGVSARKKSSVHHFIGTNQTVFIILQKFAYPSTASESSKYKG</sequence>
<reference evidence="1" key="1">
    <citation type="submission" date="2021-08" db="EMBL/GenBank/DDBJ databases">
        <authorList>
            <person name="Misof B."/>
            <person name="Oliver O."/>
            <person name="Podsiadlowski L."/>
            <person name="Donath A."/>
            <person name="Peters R."/>
            <person name="Mayer C."/>
            <person name="Rust J."/>
            <person name="Gunkel S."/>
            <person name="Lesny P."/>
            <person name="Martin S."/>
            <person name="Oeyen J.P."/>
            <person name="Petersen M."/>
            <person name="Panagiotis P."/>
            <person name="Wilbrandt J."/>
            <person name="Tanja T."/>
        </authorList>
    </citation>
    <scope>NUCLEOTIDE SEQUENCE</scope>
    <source>
        <strain evidence="1">GBR_01_08_01A</strain>
        <tissue evidence="1">Thorax + abdomen</tissue>
    </source>
</reference>
<comment type="caution">
    <text evidence="1">The sequence shown here is derived from an EMBL/GenBank/DDBJ whole genome shotgun (WGS) entry which is preliminary data.</text>
</comment>
<keyword evidence="2" id="KW-1185">Reference proteome</keyword>
<dbReference type="Proteomes" id="UP001258017">
    <property type="component" value="Unassembled WGS sequence"/>
</dbReference>
<reference evidence="1" key="2">
    <citation type="journal article" date="2023" name="Commun. Biol.">
        <title>Intrasexual cuticular hydrocarbon dimorphism in a wasp sheds light on hydrocarbon biosynthesis genes in Hymenoptera.</title>
        <authorList>
            <person name="Moris V.C."/>
            <person name="Podsiadlowski L."/>
            <person name="Martin S."/>
            <person name="Oeyen J.P."/>
            <person name="Donath A."/>
            <person name="Petersen M."/>
            <person name="Wilbrandt J."/>
            <person name="Misof B."/>
            <person name="Liedtke D."/>
            <person name="Thamm M."/>
            <person name="Scheiner R."/>
            <person name="Schmitt T."/>
            <person name="Niehuis O."/>
        </authorList>
    </citation>
    <scope>NUCLEOTIDE SEQUENCE</scope>
    <source>
        <strain evidence="1">GBR_01_08_01A</strain>
    </source>
</reference>
<name>A0AAD9RLH2_9HYME</name>
<proteinExistence type="predicted"/>
<accession>A0AAD9RLH2</accession>
<protein>
    <submittedName>
        <fullName evidence="1">Uncharacterized protein</fullName>
    </submittedName>
</protein>
<evidence type="ECO:0000313" key="1">
    <source>
        <dbReference type="EMBL" id="KAK2581892.1"/>
    </source>
</evidence>
<dbReference type="AlphaFoldDB" id="A0AAD9RLH2"/>
<evidence type="ECO:0000313" key="2">
    <source>
        <dbReference type="Proteomes" id="UP001258017"/>
    </source>
</evidence>